<evidence type="ECO:0000256" key="1">
    <source>
        <dbReference type="SAM" id="Phobius"/>
    </source>
</evidence>
<keyword evidence="1" id="KW-0472">Membrane</keyword>
<feature type="transmembrane region" description="Helical" evidence="1">
    <location>
        <begin position="66"/>
        <end position="91"/>
    </location>
</feature>
<proteinExistence type="predicted"/>
<accession>A0A545AZC1</accession>
<name>A0A545AZC1_9ACTN</name>
<gene>
    <name evidence="2" type="ORF">FL583_04500</name>
</gene>
<dbReference type="RefSeq" id="WP_142703162.1">
    <property type="nucleotide sequence ID" value="NZ_VIRS01000002.1"/>
</dbReference>
<evidence type="ECO:0000313" key="2">
    <source>
        <dbReference type="EMBL" id="TQS46644.1"/>
    </source>
</evidence>
<dbReference type="AlphaFoldDB" id="A0A545AZC1"/>
<dbReference type="Pfam" id="PF05437">
    <property type="entry name" value="AzlD"/>
    <property type="match status" value="1"/>
</dbReference>
<protein>
    <submittedName>
        <fullName evidence="2">AzlD domain-containing protein</fullName>
    </submittedName>
</protein>
<dbReference type="InterPro" id="IPR008407">
    <property type="entry name" value="Brnchd-chn_aa_trnsp_AzlD"/>
</dbReference>
<dbReference type="EMBL" id="VIRS01000002">
    <property type="protein sequence ID" value="TQS46644.1"/>
    <property type="molecule type" value="Genomic_DNA"/>
</dbReference>
<reference evidence="2 3" key="1">
    <citation type="submission" date="2019-07" db="EMBL/GenBank/DDBJ databases">
        <title>Cryptosporangium phraense sp. nov., isolated from plant litter.</title>
        <authorList>
            <person name="Suriyachadkun C."/>
        </authorList>
    </citation>
    <scope>NUCLEOTIDE SEQUENCE [LARGE SCALE GENOMIC DNA]</scope>
    <source>
        <strain evidence="2 3">A-T 5661</strain>
    </source>
</reference>
<keyword evidence="1" id="KW-1133">Transmembrane helix</keyword>
<feature type="transmembrane region" description="Helical" evidence="1">
    <location>
        <begin position="36"/>
        <end position="54"/>
    </location>
</feature>
<keyword evidence="3" id="KW-1185">Reference proteome</keyword>
<keyword evidence="1" id="KW-0812">Transmembrane</keyword>
<comment type="caution">
    <text evidence="2">The sequence shown here is derived from an EMBL/GenBank/DDBJ whole genome shotgun (WGS) entry which is preliminary data.</text>
</comment>
<dbReference type="InParanoid" id="A0A545AZC1"/>
<evidence type="ECO:0000313" key="3">
    <source>
        <dbReference type="Proteomes" id="UP000317982"/>
    </source>
</evidence>
<sequence length="101" mass="10347">MIWLALALAAAGCYLFKLLGLSLPSRWLADPRVLRIAMLLPVALLAALVAVQTFGDGRSLVLDARAAGLGVAVVAVLLRAPFLLVVVLAAATAATVRAVSG</sequence>
<organism evidence="2 3">
    <name type="scientific">Cryptosporangium phraense</name>
    <dbReference type="NCBI Taxonomy" id="2593070"/>
    <lineage>
        <taxon>Bacteria</taxon>
        <taxon>Bacillati</taxon>
        <taxon>Actinomycetota</taxon>
        <taxon>Actinomycetes</taxon>
        <taxon>Cryptosporangiales</taxon>
        <taxon>Cryptosporangiaceae</taxon>
        <taxon>Cryptosporangium</taxon>
    </lineage>
</organism>
<dbReference type="Proteomes" id="UP000317982">
    <property type="component" value="Unassembled WGS sequence"/>
</dbReference>